<evidence type="ECO:0008006" key="4">
    <source>
        <dbReference type="Google" id="ProtNLM"/>
    </source>
</evidence>
<feature type="signal peptide" evidence="1">
    <location>
        <begin position="1"/>
        <end position="20"/>
    </location>
</feature>
<organism evidence="2 3">
    <name type="scientific">Bacteriovorax antarcticus</name>
    <dbReference type="NCBI Taxonomy" id="3088717"/>
    <lineage>
        <taxon>Bacteria</taxon>
        <taxon>Pseudomonadati</taxon>
        <taxon>Bdellovibrionota</taxon>
        <taxon>Bacteriovoracia</taxon>
        <taxon>Bacteriovoracales</taxon>
        <taxon>Bacteriovoracaceae</taxon>
        <taxon>Bacteriovorax</taxon>
    </lineage>
</organism>
<protein>
    <recommendedName>
        <fullName evidence="4">Lipoprotein</fullName>
    </recommendedName>
</protein>
<dbReference type="PROSITE" id="PS51257">
    <property type="entry name" value="PROKAR_LIPOPROTEIN"/>
    <property type="match status" value="1"/>
</dbReference>
<proteinExistence type="predicted"/>
<dbReference type="RefSeq" id="WP_323578591.1">
    <property type="nucleotide sequence ID" value="NZ_JAYGJQ010000003.1"/>
</dbReference>
<dbReference type="Proteomes" id="UP001302274">
    <property type="component" value="Unassembled WGS sequence"/>
</dbReference>
<name>A0ABU5VYX2_9BACT</name>
<keyword evidence="1" id="KW-0732">Signal</keyword>
<evidence type="ECO:0000256" key="1">
    <source>
        <dbReference type="SAM" id="SignalP"/>
    </source>
</evidence>
<feature type="chain" id="PRO_5046826601" description="Lipoprotein" evidence="1">
    <location>
        <begin position="21"/>
        <end position="226"/>
    </location>
</feature>
<evidence type="ECO:0000313" key="2">
    <source>
        <dbReference type="EMBL" id="MEA9358263.1"/>
    </source>
</evidence>
<evidence type="ECO:0000313" key="3">
    <source>
        <dbReference type="Proteomes" id="UP001302274"/>
    </source>
</evidence>
<comment type="caution">
    <text evidence="2">The sequence shown here is derived from an EMBL/GenBank/DDBJ whole genome shotgun (WGS) entry which is preliminary data.</text>
</comment>
<accession>A0ABU5VYX2</accession>
<gene>
    <name evidence="2" type="ORF">SHI21_18655</name>
</gene>
<dbReference type="EMBL" id="JAYGJQ010000003">
    <property type="protein sequence ID" value="MEA9358263.1"/>
    <property type="molecule type" value="Genomic_DNA"/>
</dbReference>
<keyword evidence="3" id="KW-1185">Reference proteome</keyword>
<reference evidence="2 3" key="1">
    <citation type="submission" date="2023-11" db="EMBL/GenBank/DDBJ databases">
        <title>A Novel Polar Bacteriovorax (B. antarcticus) Isolated from the Biocrust in Antarctica.</title>
        <authorList>
            <person name="Mun W."/>
            <person name="Choi S.Y."/>
            <person name="Mitchell R.J."/>
        </authorList>
    </citation>
    <scope>NUCLEOTIDE SEQUENCE [LARGE SCALE GENOMIC DNA]</scope>
    <source>
        <strain evidence="2 3">PP10</strain>
    </source>
</reference>
<sequence>MSNLRRTHLLLTSTFMLALAGCGGAGSKDPTGYSNNAQMSVVQDLSTEERSIATRICYAYQSKSSSFRGQTYNAGSFIYNIDSRNCVDARTSYTVNAVLKPLTVPMTMEPDTAKPFQKTVQTDTTGYLTQLCAKIRSNKPVSNTVTETSTKIQIRFFKDTLDSYTLRYFTPTGTNGAMKITSAETIKVRTDSSTGILGMDEKYTIQQTCGTSDKYSEFNQNFINFL</sequence>